<evidence type="ECO:0000256" key="5">
    <source>
        <dbReference type="ARBA" id="ARBA00022723"/>
    </source>
</evidence>
<keyword evidence="7" id="KW-0539">Nucleus</keyword>
<comment type="cofactor">
    <cofactor evidence="1">
        <name>a divalent metal cation</name>
        <dbReference type="ChEBI" id="CHEBI:60240"/>
    </cofactor>
</comment>
<keyword evidence="4" id="KW-0540">Nuclease</keyword>
<keyword evidence="5" id="KW-0479">Metal-binding</keyword>
<reference evidence="9" key="4">
    <citation type="submission" date="2025-09" db="UniProtKB">
        <authorList>
            <consortium name="Ensembl"/>
        </authorList>
    </citation>
    <scope>IDENTIFICATION</scope>
</reference>
<reference evidence="10" key="2">
    <citation type="journal article" date="2014" name="Nat. Commun.">
        <title>The cavefish genome reveals candidate genes for eye loss.</title>
        <authorList>
            <person name="McGaugh S.E."/>
            <person name="Gross J.B."/>
            <person name="Aken B."/>
            <person name="Blin M."/>
            <person name="Borowsky R."/>
            <person name="Chalopin D."/>
            <person name="Hinaux H."/>
            <person name="Jeffery W.R."/>
            <person name="Keene A."/>
            <person name="Ma L."/>
            <person name="Minx P."/>
            <person name="Murphy D."/>
            <person name="O'Quin K.E."/>
            <person name="Retaux S."/>
            <person name="Rohner N."/>
            <person name="Searle S.M."/>
            <person name="Stahl B.A."/>
            <person name="Tabin C."/>
            <person name="Volff J.N."/>
            <person name="Yoshizawa M."/>
            <person name="Warren W.C."/>
        </authorList>
    </citation>
    <scope>NUCLEOTIDE SEQUENCE [LARGE SCALE GENOMIC DNA]</scope>
    <source>
        <strain evidence="10">female</strain>
    </source>
</reference>
<keyword evidence="10" id="KW-1185">Reference proteome</keyword>
<reference evidence="10" key="1">
    <citation type="submission" date="2013-03" db="EMBL/GenBank/DDBJ databases">
        <authorList>
            <person name="Jeffery W."/>
            <person name="Warren W."/>
            <person name="Wilson R.K."/>
        </authorList>
    </citation>
    <scope>NUCLEOTIDE SEQUENCE</scope>
    <source>
        <strain evidence="10">female</strain>
    </source>
</reference>
<proteinExistence type="inferred from homology"/>
<dbReference type="GeneTree" id="ENSGT00940000154348"/>
<comment type="subcellular location">
    <subcellularLocation>
        <location evidence="2">Nucleus</location>
    </subcellularLocation>
</comment>
<dbReference type="Bgee" id="ENSAMXG00000031701">
    <property type="expression patterns" value="Expressed in embryo and 14 other cell types or tissues"/>
</dbReference>
<dbReference type="AlphaFoldDB" id="A0A3B1JGF5"/>
<sequence length="420" mass="47799">MEIRKACLGTAGRFMMDIMQFEWEPLGHWELDQRLDQAVEEMIESDLMASIQAQCSPVLMQVSPQEDFIPFTQDQAQTVTIHLSEQPHVGEIEGNPTVQYITALLQNSSSSHSQSRMTGRARLSLPHTVFLSLTLLSKRLSYRSVSSTFHLEKGNIHRIFFSFCDRVSALQDQLIRWHTGEESLQYMLPFCSWLGWDERLEERGLPRIFGVLGHTRIPIRLPISKQDVESATPDTKRLKKEPHPDSWLNLELVCNSEGRFMHCHISRGSDRHRASSLSEKLQQNPQLMPPGSCLLARVGYPLTGHILTPFSPGRSPQENLYNRSVEAHLGRFDQAVADLKERFQKLRYLDMANFERAKAVVLTCCILHNVFLDMGHVIKGQVEREMREEEGEEGMSEEAGVALRDTVVNLLYSALESGTA</sequence>
<dbReference type="GO" id="GO:0046872">
    <property type="term" value="F:metal ion binding"/>
    <property type="evidence" value="ECO:0007669"/>
    <property type="project" value="UniProtKB-KW"/>
</dbReference>
<dbReference type="GO" id="GO:0004518">
    <property type="term" value="F:nuclease activity"/>
    <property type="evidence" value="ECO:0007669"/>
    <property type="project" value="UniProtKB-KW"/>
</dbReference>
<evidence type="ECO:0000256" key="2">
    <source>
        <dbReference type="ARBA" id="ARBA00004123"/>
    </source>
</evidence>
<dbReference type="GO" id="GO:0005634">
    <property type="term" value="C:nucleus"/>
    <property type="evidence" value="ECO:0007669"/>
    <property type="project" value="UniProtKB-SubCell"/>
</dbReference>
<evidence type="ECO:0000256" key="4">
    <source>
        <dbReference type="ARBA" id="ARBA00022722"/>
    </source>
</evidence>
<evidence type="ECO:0000259" key="8">
    <source>
        <dbReference type="Pfam" id="PF13359"/>
    </source>
</evidence>
<organism evidence="9 10">
    <name type="scientific">Astyanax mexicanus</name>
    <name type="common">Blind cave fish</name>
    <name type="synonym">Astyanax fasciatus mexicanus</name>
    <dbReference type="NCBI Taxonomy" id="7994"/>
    <lineage>
        <taxon>Eukaryota</taxon>
        <taxon>Metazoa</taxon>
        <taxon>Chordata</taxon>
        <taxon>Craniata</taxon>
        <taxon>Vertebrata</taxon>
        <taxon>Euteleostomi</taxon>
        <taxon>Actinopterygii</taxon>
        <taxon>Neopterygii</taxon>
        <taxon>Teleostei</taxon>
        <taxon>Ostariophysi</taxon>
        <taxon>Characiformes</taxon>
        <taxon>Characoidei</taxon>
        <taxon>Acestrorhamphidae</taxon>
        <taxon>Acestrorhamphinae</taxon>
        <taxon>Astyanax</taxon>
    </lineage>
</organism>
<accession>A0A3B1JGF5</accession>
<dbReference type="Ensembl" id="ENSAMXT00000046615.1">
    <property type="protein sequence ID" value="ENSAMXP00000041502.1"/>
    <property type="gene ID" value="ENSAMXG00000031701.1"/>
</dbReference>
<evidence type="ECO:0000256" key="7">
    <source>
        <dbReference type="ARBA" id="ARBA00023242"/>
    </source>
</evidence>
<dbReference type="InterPro" id="IPR045249">
    <property type="entry name" value="HARBI1-like"/>
</dbReference>
<name>A0A3B1JGF5_ASTMX</name>
<evidence type="ECO:0000313" key="10">
    <source>
        <dbReference type="Proteomes" id="UP000018467"/>
    </source>
</evidence>
<evidence type="ECO:0000256" key="3">
    <source>
        <dbReference type="ARBA" id="ARBA00006958"/>
    </source>
</evidence>
<dbReference type="PANTHER" id="PTHR22930:SF255">
    <property type="entry name" value="ELONGIN B"/>
    <property type="match status" value="1"/>
</dbReference>
<evidence type="ECO:0000256" key="1">
    <source>
        <dbReference type="ARBA" id="ARBA00001968"/>
    </source>
</evidence>
<keyword evidence="6" id="KW-0378">Hydrolase</keyword>
<dbReference type="Pfam" id="PF13359">
    <property type="entry name" value="DDE_Tnp_4"/>
    <property type="match status" value="1"/>
</dbReference>
<dbReference type="GO" id="GO:0016787">
    <property type="term" value="F:hydrolase activity"/>
    <property type="evidence" value="ECO:0007669"/>
    <property type="project" value="UniProtKB-KW"/>
</dbReference>
<feature type="domain" description="DDE Tnp4" evidence="8">
    <location>
        <begin position="247"/>
        <end position="369"/>
    </location>
</feature>
<comment type="similarity">
    <text evidence="3">Belongs to the HARBI1 family.</text>
</comment>
<evidence type="ECO:0000256" key="6">
    <source>
        <dbReference type="ARBA" id="ARBA00022801"/>
    </source>
</evidence>
<evidence type="ECO:0000313" key="9">
    <source>
        <dbReference type="Ensembl" id="ENSAMXP00000041502.1"/>
    </source>
</evidence>
<reference evidence="9" key="3">
    <citation type="submission" date="2025-08" db="UniProtKB">
        <authorList>
            <consortium name="Ensembl"/>
        </authorList>
    </citation>
    <scope>IDENTIFICATION</scope>
</reference>
<dbReference type="InterPro" id="IPR027806">
    <property type="entry name" value="HARBI1_dom"/>
</dbReference>
<dbReference type="PANTHER" id="PTHR22930">
    <property type="match status" value="1"/>
</dbReference>
<protein>
    <submittedName>
        <fullName evidence="9">Putative nuclease HARBI1</fullName>
    </submittedName>
</protein>
<dbReference type="Proteomes" id="UP000018467">
    <property type="component" value="Unassembled WGS sequence"/>
</dbReference>